<evidence type="ECO:0000256" key="1">
    <source>
        <dbReference type="ARBA" id="ARBA00006739"/>
    </source>
</evidence>
<dbReference type="InterPro" id="IPR001173">
    <property type="entry name" value="Glyco_trans_2-like"/>
</dbReference>
<dbReference type="RefSeq" id="WP_256610992.1">
    <property type="nucleotide sequence ID" value="NZ_JANIBM010000011.1"/>
</dbReference>
<evidence type="ECO:0000313" key="6">
    <source>
        <dbReference type="EMBL" id="MCQ8181701.1"/>
    </source>
</evidence>
<dbReference type="PANTHER" id="PTHR43179">
    <property type="entry name" value="RHAMNOSYLTRANSFERASE WBBL"/>
    <property type="match status" value="1"/>
</dbReference>
<comment type="similarity">
    <text evidence="1">Belongs to the glycosyltransferase 2 family.</text>
</comment>
<protein>
    <submittedName>
        <fullName evidence="6">Glycosyltransferase family 2 protein</fullName>
    </submittedName>
</protein>
<dbReference type="InterPro" id="IPR029044">
    <property type="entry name" value="Nucleotide-diphossugar_trans"/>
</dbReference>
<keyword evidence="4" id="KW-0812">Transmembrane</keyword>
<dbReference type="Gene3D" id="3.90.550.10">
    <property type="entry name" value="Spore Coat Polysaccharide Biosynthesis Protein SpsA, Chain A"/>
    <property type="match status" value="1"/>
</dbReference>
<evidence type="ECO:0000256" key="2">
    <source>
        <dbReference type="ARBA" id="ARBA00022676"/>
    </source>
</evidence>
<keyword evidence="4" id="KW-0472">Membrane</keyword>
<organism evidence="6 7">
    <name type="scientific">Methylomonas aurea</name>
    <dbReference type="NCBI Taxonomy" id="2952224"/>
    <lineage>
        <taxon>Bacteria</taxon>
        <taxon>Pseudomonadati</taxon>
        <taxon>Pseudomonadota</taxon>
        <taxon>Gammaproteobacteria</taxon>
        <taxon>Methylococcales</taxon>
        <taxon>Methylococcaceae</taxon>
        <taxon>Methylomonas</taxon>
    </lineage>
</organism>
<proteinExistence type="inferred from homology"/>
<accession>A0ABT1UJU9</accession>
<reference evidence="6 7" key="1">
    <citation type="submission" date="2022-07" db="EMBL/GenBank/DDBJ databases">
        <title>Methylomonas rivi sp. nov., Methylomonas rosea sp. nov., Methylomonas aureus sp. nov. and Methylomonas subterranea sp. nov., four novel methanotrophs isolated from a freshwater creek and the deep terrestrial subsurface.</title>
        <authorList>
            <person name="Abin C."/>
            <person name="Sankaranarayanan K."/>
            <person name="Garner C."/>
            <person name="Sindelar R."/>
            <person name="Kotary K."/>
            <person name="Garner R."/>
            <person name="Barclay S."/>
            <person name="Lawson P."/>
            <person name="Krumholz L."/>
        </authorList>
    </citation>
    <scope>NUCLEOTIDE SEQUENCE [LARGE SCALE GENOMIC DNA]</scope>
    <source>
        <strain evidence="6 7">SURF-1</strain>
    </source>
</reference>
<dbReference type="Pfam" id="PF00535">
    <property type="entry name" value="Glycos_transf_2"/>
    <property type="match status" value="1"/>
</dbReference>
<feature type="domain" description="Glycosyltransferase 2-like" evidence="5">
    <location>
        <begin position="6"/>
        <end position="121"/>
    </location>
</feature>
<evidence type="ECO:0000259" key="5">
    <source>
        <dbReference type="Pfam" id="PF00535"/>
    </source>
</evidence>
<keyword evidence="3" id="KW-0808">Transferase</keyword>
<dbReference type="SUPFAM" id="SSF53448">
    <property type="entry name" value="Nucleotide-diphospho-sugar transferases"/>
    <property type="match status" value="1"/>
</dbReference>
<feature type="transmembrane region" description="Helical" evidence="4">
    <location>
        <begin position="264"/>
        <end position="282"/>
    </location>
</feature>
<dbReference type="Proteomes" id="UP001524569">
    <property type="component" value="Unassembled WGS sequence"/>
</dbReference>
<evidence type="ECO:0000256" key="4">
    <source>
        <dbReference type="SAM" id="Phobius"/>
    </source>
</evidence>
<evidence type="ECO:0000313" key="7">
    <source>
        <dbReference type="Proteomes" id="UP001524569"/>
    </source>
</evidence>
<keyword evidence="7" id="KW-1185">Reference proteome</keyword>
<sequence>MNRLFVVITDFNGFAQTRRCLDALYKSTYKDFTVLVVDHGTTEETRIGLQNDYPCVIRLPGPSSLWWAGANNLGIRFAMDKGADLIMLLNNDCYVTSETIQKLVDILRNKSGAIIAPIQRDWPTGRIISINPRHNFLLGFPTIGGLKSPVGAGLGDVIPVDLIIGGRGVIIPKHIFAEIGLFNEAQLPHYGADHDFYIRVEKKFALYVSLKACVDVDPAQTSLAVDICEIGFKTFIRTLIDRRSHRNIYDISVLFKLHYPLPRFYLTGVVFYYIRYFCVYFINRYILAR</sequence>
<keyword evidence="2" id="KW-0328">Glycosyltransferase</keyword>
<dbReference type="PANTHER" id="PTHR43179:SF12">
    <property type="entry name" value="GALACTOFURANOSYLTRANSFERASE GLFT2"/>
    <property type="match status" value="1"/>
</dbReference>
<evidence type="ECO:0000256" key="3">
    <source>
        <dbReference type="ARBA" id="ARBA00022679"/>
    </source>
</evidence>
<keyword evidence="4" id="KW-1133">Transmembrane helix</keyword>
<name>A0ABT1UJU9_9GAMM</name>
<gene>
    <name evidence="6" type="ORF">NP603_11325</name>
</gene>
<comment type="caution">
    <text evidence="6">The sequence shown here is derived from an EMBL/GenBank/DDBJ whole genome shotgun (WGS) entry which is preliminary data.</text>
</comment>
<dbReference type="EMBL" id="JANIBM010000011">
    <property type="protein sequence ID" value="MCQ8181701.1"/>
    <property type="molecule type" value="Genomic_DNA"/>
</dbReference>